<dbReference type="AlphaFoldDB" id="A0A0N9ICC1"/>
<keyword evidence="1" id="KW-0560">Oxidoreductase</keyword>
<dbReference type="RefSeq" id="WP_054294479.1">
    <property type="nucleotide sequence ID" value="NZ_CP012752.1"/>
</dbReference>
<dbReference type="PANTHER" id="PTHR43433:SF1">
    <property type="entry name" value="BLL5160 PROTEIN"/>
    <property type="match status" value="1"/>
</dbReference>
<dbReference type="GO" id="GO:0004601">
    <property type="term" value="F:peroxidase activity"/>
    <property type="evidence" value="ECO:0007669"/>
    <property type="project" value="UniProtKB-KW"/>
</dbReference>
<dbReference type="InterPro" id="IPR029058">
    <property type="entry name" value="AB_hydrolase_fold"/>
</dbReference>
<evidence type="ECO:0000256" key="1">
    <source>
        <dbReference type="ARBA" id="ARBA00022559"/>
    </source>
</evidence>
<reference evidence="3 4" key="1">
    <citation type="submission" date="2015-07" db="EMBL/GenBank/DDBJ databases">
        <title>Genome sequencing of Kibdelosporangium phytohabitans.</title>
        <authorList>
            <person name="Qin S."/>
            <person name="Xing K."/>
        </authorList>
    </citation>
    <scope>NUCLEOTIDE SEQUENCE [LARGE SCALE GENOMIC DNA]</scope>
    <source>
        <strain evidence="3 4">KLBMP1111</strain>
    </source>
</reference>
<dbReference type="PANTHER" id="PTHR43433">
    <property type="entry name" value="HYDROLASE, ALPHA/BETA FOLD FAMILY PROTEIN"/>
    <property type="match status" value="1"/>
</dbReference>
<evidence type="ECO:0000259" key="2">
    <source>
        <dbReference type="Pfam" id="PF12697"/>
    </source>
</evidence>
<dbReference type="InterPro" id="IPR000073">
    <property type="entry name" value="AB_hydrolase_1"/>
</dbReference>
<accession>A0A0N9ICC1</accession>
<dbReference type="EMBL" id="CP012752">
    <property type="protein sequence ID" value="ALG12587.1"/>
    <property type="molecule type" value="Genomic_DNA"/>
</dbReference>
<protein>
    <recommendedName>
        <fullName evidence="2">AB hydrolase-1 domain-containing protein</fullName>
    </recommendedName>
</protein>
<dbReference type="Gene3D" id="3.40.50.1820">
    <property type="entry name" value="alpha/beta hydrolase"/>
    <property type="match status" value="1"/>
</dbReference>
<dbReference type="InterPro" id="IPR050471">
    <property type="entry name" value="AB_hydrolase"/>
</dbReference>
<dbReference type="OrthoDB" id="5422338at2"/>
<dbReference type="PRINTS" id="PR00111">
    <property type="entry name" value="ABHYDROLASE"/>
</dbReference>
<dbReference type="STRING" id="860235.AOZ06_42135"/>
<dbReference type="KEGG" id="kphy:AOZ06_42135"/>
<evidence type="ECO:0000313" key="4">
    <source>
        <dbReference type="Proteomes" id="UP000063699"/>
    </source>
</evidence>
<gene>
    <name evidence="3" type="ORF">AOZ06_42135</name>
</gene>
<sequence>MNVTTSDGASLAISVRGPSDGTTVVLSHGWAAGRSVWDSVSPQLVAAGLRVVTYDQRGHGESTVGVSPIGVARFAMDLGDVLGAVGAQDAVVVGHSGGGFAALCHAITDPSRIGGLVLLATAAHEQNTPRGEVRLMGNPVFSFALRRGPLGRKMISSTVGPGISAGALEAHRALFAGTDRKVRAACFGCTAGMDLRPGLASVSVPAVVLHGDADTVIKAELGRVVADTLPKADFEEISGVGHMVPLEAPERVVRSVLELATR</sequence>
<feature type="domain" description="AB hydrolase-1" evidence="2">
    <location>
        <begin position="24"/>
        <end position="254"/>
    </location>
</feature>
<proteinExistence type="predicted"/>
<dbReference type="SUPFAM" id="SSF53474">
    <property type="entry name" value="alpha/beta-Hydrolases"/>
    <property type="match status" value="1"/>
</dbReference>
<dbReference type="InterPro" id="IPR000639">
    <property type="entry name" value="Epox_hydrolase-like"/>
</dbReference>
<dbReference type="Proteomes" id="UP000063699">
    <property type="component" value="Chromosome"/>
</dbReference>
<dbReference type="PRINTS" id="PR00412">
    <property type="entry name" value="EPOXHYDRLASE"/>
</dbReference>
<keyword evidence="1" id="KW-0575">Peroxidase</keyword>
<dbReference type="Pfam" id="PF12697">
    <property type="entry name" value="Abhydrolase_6"/>
    <property type="match status" value="1"/>
</dbReference>
<organism evidence="3 4">
    <name type="scientific">Kibdelosporangium phytohabitans</name>
    <dbReference type="NCBI Taxonomy" id="860235"/>
    <lineage>
        <taxon>Bacteria</taxon>
        <taxon>Bacillati</taxon>
        <taxon>Actinomycetota</taxon>
        <taxon>Actinomycetes</taxon>
        <taxon>Pseudonocardiales</taxon>
        <taxon>Pseudonocardiaceae</taxon>
        <taxon>Kibdelosporangium</taxon>
    </lineage>
</organism>
<keyword evidence="4" id="KW-1185">Reference proteome</keyword>
<evidence type="ECO:0000313" key="3">
    <source>
        <dbReference type="EMBL" id="ALG12587.1"/>
    </source>
</evidence>
<name>A0A0N9ICC1_9PSEU</name>